<keyword evidence="3 6" id="KW-0238">DNA-binding</keyword>
<evidence type="ECO:0000256" key="6">
    <source>
        <dbReference type="RuleBase" id="RU366044"/>
    </source>
</evidence>
<evidence type="ECO:0000313" key="8">
    <source>
        <dbReference type="EMBL" id="KAK2087170.1"/>
    </source>
</evidence>
<evidence type="ECO:0000256" key="4">
    <source>
        <dbReference type="ARBA" id="ARBA00023163"/>
    </source>
</evidence>
<protein>
    <recommendedName>
        <fullName evidence="6">Transcription initiation factor IIF subunit alpha</fullName>
    </recommendedName>
</protein>
<feature type="region of interest" description="Disordered" evidence="7">
    <location>
        <begin position="41"/>
        <end position="142"/>
    </location>
</feature>
<gene>
    <name evidence="8" type="primary">GTF2F1_1</name>
    <name evidence="8" type="ORF">P7K49_033077</name>
</gene>
<dbReference type="Pfam" id="PF05793">
    <property type="entry name" value="TFIIF_alpha"/>
    <property type="match status" value="1"/>
</dbReference>
<evidence type="ECO:0000256" key="3">
    <source>
        <dbReference type="ARBA" id="ARBA00023125"/>
    </source>
</evidence>
<comment type="caution">
    <text evidence="8">The sequence shown here is derived from an EMBL/GenBank/DDBJ whole genome shotgun (WGS) entry which is preliminary data.</text>
</comment>
<comment type="function">
    <text evidence="6">TFIIF is a general transcription initiation factor that binds to RNA polymerase II and helps to recruit it to the initiation complex in collaboration with TFIIB. It promotes transcription elongation.</text>
</comment>
<sequence length="142" mass="15889">MEGCVVVSPGLALCQRRSGVVPGLSPPCLAHRRNKVLNHFSIMQQRRLKDQDQDEDEEEKEKRGRRKASELRIHDLEDDLEMSSDASDASGGRTPKVKKKAPLAKGSRKKKKKKGSDDEAFEDSDDGDFEGQEVDYMSDGSR</sequence>
<accession>A0ABQ9TQW6</accession>
<feature type="compositionally biased region" description="Acidic residues" evidence="7">
    <location>
        <begin position="118"/>
        <end position="133"/>
    </location>
</feature>
<keyword evidence="5 6" id="KW-0539">Nucleus</keyword>
<comment type="similarity">
    <text evidence="6">Belongs to the TFIIF alpha subunit family.</text>
</comment>
<evidence type="ECO:0000256" key="1">
    <source>
        <dbReference type="ARBA" id="ARBA00004123"/>
    </source>
</evidence>
<dbReference type="SUPFAM" id="SSF50916">
    <property type="entry name" value="Rap30/74 interaction domains"/>
    <property type="match status" value="1"/>
</dbReference>
<keyword evidence="4 6" id="KW-0804">Transcription</keyword>
<reference evidence="8 9" key="1">
    <citation type="submission" date="2023-05" db="EMBL/GenBank/DDBJ databases">
        <title>B98-5 Cell Line De Novo Hybrid Assembly: An Optical Mapping Approach.</title>
        <authorList>
            <person name="Kananen K."/>
            <person name="Auerbach J.A."/>
            <person name="Kautto E."/>
            <person name="Blachly J.S."/>
        </authorList>
    </citation>
    <scope>NUCLEOTIDE SEQUENCE [LARGE SCALE GENOMIC DNA]</scope>
    <source>
        <strain evidence="8">B95-8</strain>
        <tissue evidence="8">Cell line</tissue>
    </source>
</reference>
<comment type="subcellular location">
    <subcellularLocation>
        <location evidence="1 6">Nucleus</location>
    </subcellularLocation>
</comment>
<dbReference type="InterPro" id="IPR008851">
    <property type="entry name" value="TFIIF-alpha"/>
</dbReference>
<keyword evidence="2 6" id="KW-0805">Transcription regulation</keyword>
<feature type="compositionally biased region" description="Basic residues" evidence="7">
    <location>
        <begin position="95"/>
        <end position="114"/>
    </location>
</feature>
<evidence type="ECO:0000313" key="9">
    <source>
        <dbReference type="Proteomes" id="UP001266305"/>
    </source>
</evidence>
<organism evidence="8 9">
    <name type="scientific">Saguinus oedipus</name>
    <name type="common">Cotton-top tamarin</name>
    <name type="synonym">Oedipomidas oedipus</name>
    <dbReference type="NCBI Taxonomy" id="9490"/>
    <lineage>
        <taxon>Eukaryota</taxon>
        <taxon>Metazoa</taxon>
        <taxon>Chordata</taxon>
        <taxon>Craniata</taxon>
        <taxon>Vertebrata</taxon>
        <taxon>Euteleostomi</taxon>
        <taxon>Mammalia</taxon>
        <taxon>Eutheria</taxon>
        <taxon>Euarchontoglires</taxon>
        <taxon>Primates</taxon>
        <taxon>Haplorrhini</taxon>
        <taxon>Platyrrhini</taxon>
        <taxon>Cebidae</taxon>
        <taxon>Callitrichinae</taxon>
        <taxon>Saguinus</taxon>
    </lineage>
</organism>
<dbReference type="Proteomes" id="UP001266305">
    <property type="component" value="Unassembled WGS sequence"/>
</dbReference>
<dbReference type="InterPro" id="IPR011039">
    <property type="entry name" value="TFIIF_interaction"/>
</dbReference>
<name>A0ABQ9TQW6_SAGOE</name>
<dbReference type="EMBL" id="JASSZA010000019">
    <property type="protein sequence ID" value="KAK2087170.1"/>
    <property type="molecule type" value="Genomic_DNA"/>
</dbReference>
<evidence type="ECO:0000256" key="5">
    <source>
        <dbReference type="ARBA" id="ARBA00023242"/>
    </source>
</evidence>
<evidence type="ECO:0000256" key="7">
    <source>
        <dbReference type="SAM" id="MobiDB-lite"/>
    </source>
</evidence>
<keyword evidence="9" id="KW-1185">Reference proteome</keyword>
<evidence type="ECO:0000256" key="2">
    <source>
        <dbReference type="ARBA" id="ARBA00023015"/>
    </source>
</evidence>
<proteinExistence type="inferred from homology"/>